<dbReference type="PANTHER" id="PTHR43798:SF31">
    <property type="entry name" value="AB HYDROLASE SUPERFAMILY PROTEIN YCLE"/>
    <property type="match status" value="1"/>
</dbReference>
<dbReference type="EMBL" id="MPTW01000013">
    <property type="protein sequence ID" value="OME66932.1"/>
    <property type="molecule type" value="Genomic_DNA"/>
</dbReference>
<accession>A0A1R0ZCN0</accession>
<keyword evidence="1" id="KW-0378">Hydrolase</keyword>
<feature type="domain" description="AB hydrolase-1" evidence="2">
    <location>
        <begin position="22"/>
        <end position="243"/>
    </location>
</feature>
<dbReference type="Proteomes" id="UP000187425">
    <property type="component" value="Unassembled WGS sequence"/>
</dbReference>
<dbReference type="RefSeq" id="WP_076285757.1">
    <property type="nucleotide sequence ID" value="NZ_MPTW01000013.1"/>
</dbReference>
<name>A0A1R0ZCN0_9BACL</name>
<reference evidence="3 4" key="1">
    <citation type="submission" date="2016-11" db="EMBL/GenBank/DDBJ databases">
        <title>Paenibacillus species isolates.</title>
        <authorList>
            <person name="Beno S.M."/>
        </authorList>
    </citation>
    <scope>NUCLEOTIDE SEQUENCE [LARGE SCALE GENOMIC DNA]</scope>
    <source>
        <strain evidence="3 4">FSL H7-0443</strain>
    </source>
</reference>
<sequence length="268" mass="30744">MPYFTYEHIRFYYEDDGGDGEPFIFLHGLGGDVNQTFGLMKQTDHIRRISLDFRGHGKTVAFGHADDFSFKQFAEDVMALAEYLHISQFNIGGISTGAGVSLHLALRYPDSVKKLILSRPAWKDKPQETLIREAYAKVHEVLQDTDPLTAQNRYENSEVYKSINSLSTYAGESLLGQFKYPYVKETSMKFVKLPMDCPNHDREAWKNLKLPTLILASQLDPIHPYTYGRLLSEYIPNAKFIEITSKTISNKQHNQDSYEAIESFLNER</sequence>
<evidence type="ECO:0000313" key="4">
    <source>
        <dbReference type="Proteomes" id="UP000187425"/>
    </source>
</evidence>
<evidence type="ECO:0000256" key="1">
    <source>
        <dbReference type="ARBA" id="ARBA00022801"/>
    </source>
</evidence>
<evidence type="ECO:0000259" key="2">
    <source>
        <dbReference type="Pfam" id="PF00561"/>
    </source>
</evidence>
<dbReference type="PRINTS" id="PR00111">
    <property type="entry name" value="ABHYDROLASE"/>
</dbReference>
<dbReference type="InterPro" id="IPR000073">
    <property type="entry name" value="AB_hydrolase_1"/>
</dbReference>
<dbReference type="OrthoDB" id="6191536at2"/>
<dbReference type="InterPro" id="IPR050266">
    <property type="entry name" value="AB_hydrolase_sf"/>
</dbReference>
<dbReference type="AlphaFoldDB" id="A0A1R0ZCN0"/>
<dbReference type="SUPFAM" id="SSF53474">
    <property type="entry name" value="alpha/beta-Hydrolases"/>
    <property type="match status" value="1"/>
</dbReference>
<dbReference type="GO" id="GO:0016020">
    <property type="term" value="C:membrane"/>
    <property type="evidence" value="ECO:0007669"/>
    <property type="project" value="TreeGrafter"/>
</dbReference>
<dbReference type="Pfam" id="PF00561">
    <property type="entry name" value="Abhydrolase_1"/>
    <property type="match status" value="1"/>
</dbReference>
<dbReference type="GO" id="GO:0016787">
    <property type="term" value="F:hydrolase activity"/>
    <property type="evidence" value="ECO:0007669"/>
    <property type="project" value="UniProtKB-KW"/>
</dbReference>
<dbReference type="InterPro" id="IPR029058">
    <property type="entry name" value="AB_hydrolase_fold"/>
</dbReference>
<organism evidence="3 4">
    <name type="scientific">Paenibacillus odorifer</name>
    <dbReference type="NCBI Taxonomy" id="189426"/>
    <lineage>
        <taxon>Bacteria</taxon>
        <taxon>Bacillati</taxon>
        <taxon>Bacillota</taxon>
        <taxon>Bacilli</taxon>
        <taxon>Bacillales</taxon>
        <taxon>Paenibacillaceae</taxon>
        <taxon>Paenibacillus</taxon>
    </lineage>
</organism>
<proteinExistence type="predicted"/>
<comment type="caution">
    <text evidence="3">The sequence shown here is derived from an EMBL/GenBank/DDBJ whole genome shotgun (WGS) entry which is preliminary data.</text>
</comment>
<dbReference type="Gene3D" id="3.40.50.1820">
    <property type="entry name" value="alpha/beta hydrolase"/>
    <property type="match status" value="1"/>
</dbReference>
<protein>
    <recommendedName>
        <fullName evidence="2">AB hydrolase-1 domain-containing protein</fullName>
    </recommendedName>
</protein>
<dbReference type="PANTHER" id="PTHR43798">
    <property type="entry name" value="MONOACYLGLYCEROL LIPASE"/>
    <property type="match status" value="1"/>
</dbReference>
<evidence type="ECO:0000313" key="3">
    <source>
        <dbReference type="EMBL" id="OME66932.1"/>
    </source>
</evidence>
<gene>
    <name evidence="3" type="ORF">BSK65_20760</name>
</gene>